<dbReference type="InterPro" id="IPR035069">
    <property type="entry name" value="TTHA1013/TTHA0281-like"/>
</dbReference>
<dbReference type="InterPro" id="IPR031807">
    <property type="entry name" value="HicB-like"/>
</dbReference>
<proteinExistence type="predicted"/>
<reference evidence="2" key="1">
    <citation type="submission" date="2023-07" db="EMBL/GenBank/DDBJ databases">
        <title>Genomic Encyclopedia of Type Strains, Phase IV (KMG-IV): sequencing the most valuable type-strain genomes for metagenomic binning, comparative biology and taxonomic classification.</title>
        <authorList>
            <person name="Goeker M."/>
        </authorList>
    </citation>
    <scope>NUCLEOTIDE SEQUENCE</scope>
    <source>
        <strain evidence="2">DSM 19659</strain>
    </source>
</reference>
<feature type="domain" description="HicB-like antitoxin of toxin-antitoxin system" evidence="1">
    <location>
        <begin position="5"/>
        <end position="117"/>
    </location>
</feature>
<evidence type="ECO:0000259" key="1">
    <source>
        <dbReference type="Pfam" id="PF15919"/>
    </source>
</evidence>
<gene>
    <name evidence="2" type="ORF">J2S20_000676</name>
</gene>
<dbReference type="Pfam" id="PF15919">
    <property type="entry name" value="HicB_lk_antitox"/>
    <property type="match status" value="1"/>
</dbReference>
<comment type="caution">
    <text evidence="2">The sequence shown here is derived from an EMBL/GenBank/DDBJ whole genome shotgun (WGS) entry which is preliminary data.</text>
</comment>
<protein>
    <submittedName>
        <fullName evidence="2">RNase H-like HicB family nuclease</fullName>
    </submittedName>
</protein>
<accession>A0AAE3V920</accession>
<evidence type="ECO:0000313" key="3">
    <source>
        <dbReference type="Proteomes" id="UP001241537"/>
    </source>
</evidence>
<keyword evidence="3" id="KW-1185">Reference proteome</keyword>
<dbReference type="RefSeq" id="WP_106611589.1">
    <property type="nucleotide sequence ID" value="NZ_JAUSTO010000003.1"/>
</dbReference>
<organism evidence="2 3">
    <name type="scientific">Moryella indoligenes</name>
    <dbReference type="NCBI Taxonomy" id="371674"/>
    <lineage>
        <taxon>Bacteria</taxon>
        <taxon>Bacillati</taxon>
        <taxon>Bacillota</taxon>
        <taxon>Clostridia</taxon>
        <taxon>Lachnospirales</taxon>
        <taxon>Lachnospiraceae</taxon>
        <taxon>Moryella</taxon>
    </lineage>
</organism>
<sequence length="140" mass="15808">MRVAYPALIEKYEEMYLVYVPDLETYTQGESLEDAIVMAREAISMKCITEEDNGISLPRASSYQMAVEKAKTAANGEGFDYTGGICTLIDSDLAAYRKAHERRMVRRNVTLPSWMNSEAERRGINVSRVLQDALNEMIEA</sequence>
<dbReference type="SUPFAM" id="SSF143100">
    <property type="entry name" value="TTHA1013/TTHA0281-like"/>
    <property type="match status" value="1"/>
</dbReference>
<evidence type="ECO:0000313" key="2">
    <source>
        <dbReference type="EMBL" id="MDQ0151994.1"/>
    </source>
</evidence>
<name>A0AAE3V920_9FIRM</name>
<dbReference type="AlphaFoldDB" id="A0AAE3V920"/>
<dbReference type="Proteomes" id="UP001241537">
    <property type="component" value="Unassembled WGS sequence"/>
</dbReference>
<dbReference type="EMBL" id="JAUSTO010000003">
    <property type="protein sequence ID" value="MDQ0151994.1"/>
    <property type="molecule type" value="Genomic_DNA"/>
</dbReference>
<dbReference type="Gene3D" id="3.30.160.250">
    <property type="match status" value="1"/>
</dbReference>